<dbReference type="AlphaFoldDB" id="A0A3D6BRC9"/>
<organism evidence="2 3">
    <name type="scientific">Xanthomarina gelatinilytica</name>
    <dbReference type="NCBI Taxonomy" id="1137281"/>
    <lineage>
        <taxon>Bacteria</taxon>
        <taxon>Pseudomonadati</taxon>
        <taxon>Bacteroidota</taxon>
        <taxon>Flavobacteriia</taxon>
        <taxon>Flavobacteriales</taxon>
        <taxon>Flavobacteriaceae</taxon>
        <taxon>Xanthomarina</taxon>
    </lineage>
</organism>
<evidence type="ECO:0000259" key="1">
    <source>
        <dbReference type="Pfam" id="PF07728"/>
    </source>
</evidence>
<feature type="domain" description="ATPase dynein-related AAA" evidence="1">
    <location>
        <begin position="239"/>
        <end position="370"/>
    </location>
</feature>
<reference evidence="2 3" key="1">
    <citation type="journal article" date="2018" name="Nat. Biotechnol.">
        <title>A standardized bacterial taxonomy based on genome phylogeny substantially revises the tree of life.</title>
        <authorList>
            <person name="Parks D.H."/>
            <person name="Chuvochina M."/>
            <person name="Waite D.W."/>
            <person name="Rinke C."/>
            <person name="Skarshewski A."/>
            <person name="Chaumeil P.A."/>
            <person name="Hugenholtz P."/>
        </authorList>
    </citation>
    <scope>NUCLEOTIDE SEQUENCE [LARGE SCALE GENOMIC DNA]</scope>
    <source>
        <strain evidence="2">UBA10227</strain>
    </source>
</reference>
<dbReference type="PANTHER" id="PTHR37291">
    <property type="entry name" value="5-METHYLCYTOSINE-SPECIFIC RESTRICTION ENZYME B"/>
    <property type="match status" value="1"/>
</dbReference>
<dbReference type="InterPro" id="IPR052934">
    <property type="entry name" value="Methyl-DNA_Rec/Restrict_Enz"/>
</dbReference>
<dbReference type="EMBL" id="DPRK01000046">
    <property type="protein sequence ID" value="HCY80605.1"/>
    <property type="molecule type" value="Genomic_DNA"/>
</dbReference>
<accession>A0A3D6BRC9</accession>
<gene>
    <name evidence="2" type="ORF">DHV22_02860</name>
</gene>
<dbReference type="GO" id="GO:0005524">
    <property type="term" value="F:ATP binding"/>
    <property type="evidence" value="ECO:0007669"/>
    <property type="project" value="InterPro"/>
</dbReference>
<dbReference type="Proteomes" id="UP000263268">
    <property type="component" value="Unassembled WGS sequence"/>
</dbReference>
<dbReference type="InterPro" id="IPR011704">
    <property type="entry name" value="ATPase_dyneun-rel_AAA"/>
</dbReference>
<evidence type="ECO:0000313" key="2">
    <source>
        <dbReference type="EMBL" id="HCY80605.1"/>
    </source>
</evidence>
<dbReference type="InterPro" id="IPR027417">
    <property type="entry name" value="P-loop_NTPase"/>
</dbReference>
<dbReference type="Gene3D" id="3.40.50.300">
    <property type="entry name" value="P-loop containing nucleotide triphosphate hydrolases"/>
    <property type="match status" value="1"/>
</dbReference>
<dbReference type="Pfam" id="PF07728">
    <property type="entry name" value="AAA_5"/>
    <property type="match status" value="1"/>
</dbReference>
<name>A0A3D6BRC9_9FLAO</name>
<dbReference type="PANTHER" id="PTHR37291:SF1">
    <property type="entry name" value="TYPE IV METHYL-DIRECTED RESTRICTION ENZYME ECOKMCRB SUBUNIT"/>
    <property type="match status" value="1"/>
</dbReference>
<sequence length="508" mass="58780">MLFYVDPYHNFPINGPTKPYLRKTFGIEPEFKTYGGYKDILKQIRSQTHKPFHQLSYEAWLKVSPLENKPEIKSIIKQMKTPLNQILYGPPGTGKTFELKNNYFPLYTLKEASITSEAFFEETVRDLTWWQVIALALLEDGTSKVNDLLKNRWVAGKANMSESKNVRATLWGNLQMHTVHESTTVAYTQRQVPLIFDKNEDKSWSLLENELHEQFPELYDILESVNNFKANPQKEIKHYVFTTFHQSFSYEDFVEGIKPKLNTEAENNDLSYQIENGVFKELCLRAQSDPDNKYALFIDEINRGNVSAIFGELITLIEPDKRLGAVNEIKVRLPYSKTDFGVPSNIDIYGTMNTADRSVEALDTALRRRFSFKEIMPDPSWLADIVFDDFNLEEVLLTINERIEFLLDRDHTIGHSYFMNVESGDTEALEEVFKNKVIPLLQEYFYHDYEKMALILGAGFVTVKTNHQVMFPNINGISRPDQVTLCELVNDIEDIEDAVLKLLNRDGE</sequence>
<comment type="caution">
    <text evidence="2">The sequence shown here is derived from an EMBL/GenBank/DDBJ whole genome shotgun (WGS) entry which is preliminary data.</text>
</comment>
<evidence type="ECO:0000313" key="3">
    <source>
        <dbReference type="Proteomes" id="UP000263268"/>
    </source>
</evidence>
<dbReference type="GO" id="GO:0016887">
    <property type="term" value="F:ATP hydrolysis activity"/>
    <property type="evidence" value="ECO:0007669"/>
    <property type="project" value="InterPro"/>
</dbReference>
<proteinExistence type="predicted"/>
<dbReference type="SUPFAM" id="SSF52540">
    <property type="entry name" value="P-loop containing nucleoside triphosphate hydrolases"/>
    <property type="match status" value="1"/>
</dbReference>
<protein>
    <recommendedName>
        <fullName evidence="1">ATPase dynein-related AAA domain-containing protein</fullName>
    </recommendedName>
</protein>